<dbReference type="Proteomes" id="UP001500879">
    <property type="component" value="Unassembled WGS sequence"/>
</dbReference>
<sequence>MSKNLAPNTVDELCSVRPDLVGPFTAALPGARAAVLGRLWGAFARERLPGIARRRRCGEELVVTLANGGRLVGPASAAARFAQVPADFGVMGPGGPVEQPARLLEALELGTPGSLRLAEELDNSVVNLALARTAADGTCTAVADSVAAEQVVTDGHPQHPCCRTRSGLSVAEVLAYAPEHHPVVDLAVLAVPAALWRSSGTWPQELREGGTVLVPVHPWQRDHVVGGHPGLVVTRRTIPARPLLSFRTLAPREALHGYHIKTALDVQMTSRRRTISPVEVADGPALSALLAEVVDRAGYGDRLRVLHEVGGGAVYVDGRPSPSLAVMLRQSSDHDLAGGEVAAPLTAVYATGAAWVAGDAAGWLAEFAELVLPPALTLLSLGIALEAHGQNTLVVLRDGRPVRVLYRDLDGLRLNPHRLAEHRITLPPLAGDRVGKDVHALRVKLFGSLLSGLFSELVTALARARRREPEALWAVVAAVARDVFATLPANGDAEAFFGATWPLKATTAMRLAPDPRPAQWAAIPNPLPGRATGGGEDA</sequence>
<evidence type="ECO:0000313" key="6">
    <source>
        <dbReference type="Proteomes" id="UP001500879"/>
    </source>
</evidence>
<dbReference type="Pfam" id="PF06276">
    <property type="entry name" value="FhuF"/>
    <property type="match status" value="1"/>
</dbReference>
<comment type="pathway">
    <text evidence="1">Siderophore biosynthesis.</text>
</comment>
<organism evidence="5 6">
    <name type="scientific">Streptomyces luteireticuli</name>
    <dbReference type="NCBI Taxonomy" id="173858"/>
    <lineage>
        <taxon>Bacteria</taxon>
        <taxon>Bacillati</taxon>
        <taxon>Actinomycetota</taxon>
        <taxon>Actinomycetes</taxon>
        <taxon>Kitasatosporales</taxon>
        <taxon>Streptomycetaceae</taxon>
        <taxon>Streptomyces</taxon>
    </lineage>
</organism>
<dbReference type="Pfam" id="PF04183">
    <property type="entry name" value="IucA_IucC"/>
    <property type="match status" value="1"/>
</dbReference>
<comment type="caution">
    <text evidence="5">The sequence shown here is derived from an EMBL/GenBank/DDBJ whole genome shotgun (WGS) entry which is preliminary data.</text>
</comment>
<dbReference type="PANTHER" id="PTHR34384:SF5">
    <property type="entry name" value="L-2,3-DIAMINOPROPANOATE--CITRATE LIGASE"/>
    <property type="match status" value="1"/>
</dbReference>
<dbReference type="EMBL" id="BAAABX010000048">
    <property type="protein sequence ID" value="GAA0418966.1"/>
    <property type="molecule type" value="Genomic_DNA"/>
</dbReference>
<evidence type="ECO:0000259" key="3">
    <source>
        <dbReference type="Pfam" id="PF04183"/>
    </source>
</evidence>
<name>A0ABP3IR51_9ACTN</name>
<feature type="domain" description="Aerobactin siderophore biosynthesis IucA/IucC N-terminal" evidence="3">
    <location>
        <begin position="146"/>
        <end position="349"/>
    </location>
</feature>
<gene>
    <name evidence="5" type="ORF">GCM10010357_45410</name>
</gene>
<evidence type="ECO:0000259" key="4">
    <source>
        <dbReference type="Pfam" id="PF06276"/>
    </source>
</evidence>
<keyword evidence="6" id="KW-1185">Reference proteome</keyword>
<dbReference type="InterPro" id="IPR022770">
    <property type="entry name" value="IucA/IucC-like_C"/>
</dbReference>
<accession>A0ABP3IR51</accession>
<protein>
    <submittedName>
        <fullName evidence="5">IucA/IucC family siderophore biosynthesis protein</fullName>
    </submittedName>
</protein>
<dbReference type="InterPro" id="IPR007310">
    <property type="entry name" value="Aerobactin_biosyn_IucA/IucC_N"/>
</dbReference>
<reference evidence="6" key="1">
    <citation type="journal article" date="2019" name="Int. J. Syst. Evol. Microbiol.">
        <title>The Global Catalogue of Microorganisms (GCM) 10K type strain sequencing project: providing services to taxonomists for standard genome sequencing and annotation.</title>
        <authorList>
            <consortium name="The Broad Institute Genomics Platform"/>
            <consortium name="The Broad Institute Genome Sequencing Center for Infectious Disease"/>
            <person name="Wu L."/>
            <person name="Ma J."/>
        </authorList>
    </citation>
    <scope>NUCLEOTIDE SEQUENCE [LARGE SCALE GENOMIC DNA]</scope>
    <source>
        <strain evidence="6">JCM 4788</strain>
    </source>
</reference>
<comment type="similarity">
    <text evidence="2">Belongs to the IucA/IucC family.</text>
</comment>
<dbReference type="PANTHER" id="PTHR34384">
    <property type="entry name" value="L-2,3-DIAMINOPROPANOATE--CITRATE LIGASE"/>
    <property type="match status" value="1"/>
</dbReference>
<evidence type="ECO:0000256" key="2">
    <source>
        <dbReference type="ARBA" id="ARBA00007832"/>
    </source>
</evidence>
<evidence type="ECO:0000256" key="1">
    <source>
        <dbReference type="ARBA" id="ARBA00004924"/>
    </source>
</evidence>
<feature type="domain" description="Aerobactin siderophore biosynthesis IucA/IucC-like C-terminal" evidence="4">
    <location>
        <begin position="363"/>
        <end position="514"/>
    </location>
</feature>
<dbReference type="Gene3D" id="1.10.510.40">
    <property type="match status" value="1"/>
</dbReference>
<proteinExistence type="inferred from homology"/>
<evidence type="ECO:0000313" key="5">
    <source>
        <dbReference type="EMBL" id="GAA0418966.1"/>
    </source>
</evidence>
<dbReference type="Gene3D" id="6.10.250.3370">
    <property type="match status" value="1"/>
</dbReference>
<dbReference type="InterPro" id="IPR037455">
    <property type="entry name" value="LucA/IucC-like"/>
</dbReference>